<accession>A0A5J6PVF9</accession>
<dbReference type="Proteomes" id="UP000325713">
    <property type="component" value="Chromosome"/>
</dbReference>
<protein>
    <submittedName>
        <fullName evidence="2">Helix-turn-helix domain-containing protein</fullName>
    </submittedName>
</protein>
<dbReference type="KEGG" id="nzl:D0T92_06830"/>
<gene>
    <name evidence="2" type="ORF">D0T92_06830</name>
</gene>
<dbReference type="RefSeq" id="WP_151051394.1">
    <property type="nucleotide sequence ID" value="NZ_CP031700.1"/>
</dbReference>
<dbReference type="AlphaFoldDB" id="A0A5J6PVF9"/>
<sequence length="83" mass="9332">MAYNGKASKQQAKIAAYVLSYEFGATQSSIAQVFNTSQSVISQWIKEVTYQKKIGDLEGQIDKAMELVQELSKQLQIESKRLD</sequence>
<organism evidence="2 3">
    <name type="scientific">Neisseria zalophi</name>
    <dbReference type="NCBI Taxonomy" id="640030"/>
    <lineage>
        <taxon>Bacteria</taxon>
        <taxon>Pseudomonadati</taxon>
        <taxon>Pseudomonadota</taxon>
        <taxon>Betaproteobacteria</taxon>
        <taxon>Neisseriales</taxon>
        <taxon>Neisseriaceae</taxon>
        <taxon>Neisseria</taxon>
    </lineage>
</organism>
<proteinExistence type="predicted"/>
<name>A0A5J6PVF9_9NEIS</name>
<feature type="coiled-coil region" evidence="1">
    <location>
        <begin position="54"/>
        <end position="81"/>
    </location>
</feature>
<keyword evidence="1" id="KW-0175">Coiled coil</keyword>
<evidence type="ECO:0000256" key="1">
    <source>
        <dbReference type="SAM" id="Coils"/>
    </source>
</evidence>
<evidence type="ECO:0000313" key="2">
    <source>
        <dbReference type="EMBL" id="QEY26266.1"/>
    </source>
</evidence>
<keyword evidence="3" id="KW-1185">Reference proteome</keyword>
<evidence type="ECO:0000313" key="3">
    <source>
        <dbReference type="Proteomes" id="UP000325713"/>
    </source>
</evidence>
<dbReference type="EMBL" id="CP031700">
    <property type="protein sequence ID" value="QEY26266.1"/>
    <property type="molecule type" value="Genomic_DNA"/>
</dbReference>
<reference evidence="2 3" key="1">
    <citation type="submission" date="2018-08" db="EMBL/GenBank/DDBJ databases">
        <title>Neisseria zalophi ATCC BAA-2455 complete genome.</title>
        <authorList>
            <person name="Veseli I.A."/>
            <person name="Buttler R."/>
            <person name="Mascarenhas dos Santos A.C."/>
            <person name="Pombert J.-F."/>
        </authorList>
    </citation>
    <scope>NUCLEOTIDE SEQUENCE [LARGE SCALE GENOMIC DNA]</scope>
    <source>
        <strain evidence="2 3">ATCC BAA-2455</strain>
    </source>
</reference>